<accession>A0ABT4IEN0</accession>
<dbReference type="RefSeq" id="WP_268924418.1">
    <property type="nucleotide sequence ID" value="NZ_JAPTGB010000005.1"/>
</dbReference>
<keyword evidence="5" id="KW-1185">Reference proteome</keyword>
<evidence type="ECO:0000256" key="1">
    <source>
        <dbReference type="SAM" id="MobiDB-lite"/>
    </source>
</evidence>
<keyword evidence="2" id="KW-0812">Transmembrane</keyword>
<sequence>MRSYGILLGIFSGCCHNEEKRREEKRREEKRREEKRREEKRRDDAVSSTIATILLVAIVVVVAALVVMVTSGMAGGGNDPKSVGLKVTSDHTDVLVTFFTGRDVSSLQALRVSVAGNPYVTEAESTDTTAAVRHVGVPIRFAHVGMPGTHTTTVTGIFPDDTAVVIWTGKLDFEPWPVDVNSVWNGQWYEGEYRISVTLPNGWDAENVHGELLPDEIVIVSQDGIHRYKYTWGKQLVVSVYDPSNNEQIVSRTYYPSEIVDMINLGKNSLEIAHDDNNQPFNSGTTYRVKVQEMVVDCTSGSPVNASSITLYNGPVLITGS</sequence>
<evidence type="ECO:0000256" key="2">
    <source>
        <dbReference type="SAM" id="Phobius"/>
    </source>
</evidence>
<dbReference type="Proteomes" id="UP001141422">
    <property type="component" value="Unassembled WGS sequence"/>
</dbReference>
<feature type="domain" description="Archaeal Type IV pilin N-terminal" evidence="3">
    <location>
        <begin position="44"/>
        <end position="116"/>
    </location>
</feature>
<evidence type="ECO:0000259" key="3">
    <source>
        <dbReference type="Pfam" id="PF07790"/>
    </source>
</evidence>
<comment type="caution">
    <text evidence="4">The sequence shown here is derived from an EMBL/GenBank/DDBJ whole genome shotgun (WGS) entry which is preliminary data.</text>
</comment>
<dbReference type="EMBL" id="JAPTGB010000005">
    <property type="protein sequence ID" value="MCZ0860195.1"/>
    <property type="molecule type" value="Genomic_DNA"/>
</dbReference>
<evidence type="ECO:0000313" key="5">
    <source>
        <dbReference type="Proteomes" id="UP001141422"/>
    </source>
</evidence>
<dbReference type="InterPro" id="IPR012859">
    <property type="entry name" value="Pilin_N_archaeal"/>
</dbReference>
<keyword evidence="2" id="KW-1133">Transmembrane helix</keyword>
<feature type="transmembrane region" description="Helical" evidence="2">
    <location>
        <begin position="45"/>
        <end position="69"/>
    </location>
</feature>
<reference evidence="4" key="1">
    <citation type="submission" date="2022-12" db="EMBL/GenBank/DDBJ databases">
        <title>Isolation and characterisation of novel Methanocorpusculum spp. from native Australian herbivores indicates the genus is ancestrally host-associated.</title>
        <authorList>
            <person name="Volmer J.G."/>
            <person name="Soo R.M."/>
            <person name="Evans P.N."/>
            <person name="Hoedt E.C."/>
            <person name="Astorga Alsina A.L."/>
            <person name="Woodcroft B.J."/>
            <person name="Tyson G.W."/>
            <person name="Hugenholtz P."/>
            <person name="Morrison M."/>
        </authorList>
    </citation>
    <scope>NUCLEOTIDE SEQUENCE</scope>
    <source>
        <strain evidence="4">MG</strain>
    </source>
</reference>
<feature type="region of interest" description="Disordered" evidence="1">
    <location>
        <begin position="19"/>
        <end position="43"/>
    </location>
</feature>
<organism evidence="4 5">
    <name type="scientific">Methanocorpusculum petauri</name>
    <dbReference type="NCBI Taxonomy" id="3002863"/>
    <lineage>
        <taxon>Archaea</taxon>
        <taxon>Methanobacteriati</taxon>
        <taxon>Methanobacteriota</taxon>
        <taxon>Stenosarchaea group</taxon>
        <taxon>Methanomicrobia</taxon>
        <taxon>Methanomicrobiales</taxon>
        <taxon>Methanocorpusculaceae</taxon>
        <taxon>Methanocorpusculum</taxon>
    </lineage>
</organism>
<protein>
    <recommendedName>
        <fullName evidence="3">Archaeal Type IV pilin N-terminal domain-containing protein</fullName>
    </recommendedName>
</protein>
<gene>
    <name evidence="4" type="ORF">O0S10_02985</name>
</gene>
<evidence type="ECO:0000313" key="4">
    <source>
        <dbReference type="EMBL" id="MCZ0860195.1"/>
    </source>
</evidence>
<name>A0ABT4IEN0_9EURY</name>
<keyword evidence="2" id="KW-0472">Membrane</keyword>
<proteinExistence type="predicted"/>
<dbReference type="Pfam" id="PF07790">
    <property type="entry name" value="Pilin_N"/>
    <property type="match status" value="1"/>
</dbReference>